<gene>
    <name evidence="3" type="ORF">F5878DRAFT_663933</name>
</gene>
<evidence type="ECO:0000256" key="2">
    <source>
        <dbReference type="SAM" id="MobiDB-lite"/>
    </source>
</evidence>
<dbReference type="Proteomes" id="UP001163846">
    <property type="component" value="Unassembled WGS sequence"/>
</dbReference>
<dbReference type="EMBL" id="MU806418">
    <property type="protein sequence ID" value="KAJ3835373.1"/>
    <property type="molecule type" value="Genomic_DNA"/>
</dbReference>
<protein>
    <submittedName>
        <fullName evidence="3">Uncharacterized protein</fullName>
    </submittedName>
</protein>
<feature type="compositionally biased region" description="Polar residues" evidence="2">
    <location>
        <begin position="25"/>
        <end position="39"/>
    </location>
</feature>
<keyword evidence="4" id="KW-1185">Reference proteome</keyword>
<dbReference type="AlphaFoldDB" id="A0AA38P306"/>
<feature type="coiled-coil region" evidence="1">
    <location>
        <begin position="157"/>
        <end position="201"/>
    </location>
</feature>
<evidence type="ECO:0000313" key="3">
    <source>
        <dbReference type="EMBL" id="KAJ3835373.1"/>
    </source>
</evidence>
<evidence type="ECO:0000256" key="1">
    <source>
        <dbReference type="SAM" id="Coils"/>
    </source>
</evidence>
<accession>A0AA38P306</accession>
<name>A0AA38P306_9AGAR</name>
<feature type="region of interest" description="Disordered" evidence="2">
    <location>
        <begin position="1"/>
        <end position="60"/>
    </location>
</feature>
<sequence length="210" mass="23318">MESPISLADISQSPPSETLDLPSNVDDSTPSAPNTNPSHTLGGEWGDTSSDAWGSGWGEPNTGWGHSYTSNWGTEYLTRSSVLQTVRSDFSSANLTATGTDDRNPSLDDLHNEAWSSIQLYRSSEQGRKDHAPFPTFTLPQVEQRFQQVQASIRIRLREKEVLANEIEAMAQNLADKKKKAKEIEDKLVSLKFSVEELRDLHLIAHARLP</sequence>
<comment type="caution">
    <text evidence="3">The sequence shown here is derived from an EMBL/GenBank/DDBJ whole genome shotgun (WGS) entry which is preliminary data.</text>
</comment>
<proteinExistence type="predicted"/>
<organism evidence="3 4">
    <name type="scientific">Lentinula raphanica</name>
    <dbReference type="NCBI Taxonomy" id="153919"/>
    <lineage>
        <taxon>Eukaryota</taxon>
        <taxon>Fungi</taxon>
        <taxon>Dikarya</taxon>
        <taxon>Basidiomycota</taxon>
        <taxon>Agaricomycotina</taxon>
        <taxon>Agaricomycetes</taxon>
        <taxon>Agaricomycetidae</taxon>
        <taxon>Agaricales</taxon>
        <taxon>Marasmiineae</taxon>
        <taxon>Omphalotaceae</taxon>
        <taxon>Lentinula</taxon>
    </lineage>
</organism>
<keyword evidence="1" id="KW-0175">Coiled coil</keyword>
<evidence type="ECO:0000313" key="4">
    <source>
        <dbReference type="Proteomes" id="UP001163846"/>
    </source>
</evidence>
<reference evidence="3" key="1">
    <citation type="submission" date="2022-08" db="EMBL/GenBank/DDBJ databases">
        <authorList>
            <consortium name="DOE Joint Genome Institute"/>
            <person name="Min B."/>
            <person name="Riley R."/>
            <person name="Sierra-Patev S."/>
            <person name="Naranjo-Ortiz M."/>
            <person name="Looney B."/>
            <person name="Konkel Z."/>
            <person name="Slot J.C."/>
            <person name="Sakamoto Y."/>
            <person name="Steenwyk J.L."/>
            <person name="Rokas A."/>
            <person name="Carro J."/>
            <person name="Camarero S."/>
            <person name="Ferreira P."/>
            <person name="Molpeceres G."/>
            <person name="Ruiz-Duenas F.J."/>
            <person name="Serrano A."/>
            <person name="Henrissat B."/>
            <person name="Drula E."/>
            <person name="Hughes K.W."/>
            <person name="Mata J.L."/>
            <person name="Ishikawa N.K."/>
            <person name="Vargas-Isla R."/>
            <person name="Ushijima S."/>
            <person name="Smith C.A."/>
            <person name="Ahrendt S."/>
            <person name="Andreopoulos W."/>
            <person name="He G."/>
            <person name="Labutti K."/>
            <person name="Lipzen A."/>
            <person name="Ng V."/>
            <person name="Sandor L."/>
            <person name="Barry K."/>
            <person name="Martinez A.T."/>
            <person name="Xiao Y."/>
            <person name="Gibbons J.G."/>
            <person name="Terashima K."/>
            <person name="Hibbett D.S."/>
            <person name="Grigoriev I.V."/>
        </authorList>
    </citation>
    <scope>NUCLEOTIDE SEQUENCE</scope>
    <source>
        <strain evidence="3">TFB9207</strain>
    </source>
</reference>